<accession>A0A8E1ZZ70</accession>
<dbReference type="AlphaFoldDB" id="A0A8E1ZZ70"/>
<evidence type="ECO:0000313" key="2">
    <source>
        <dbReference type="Proteomes" id="UP000574332"/>
    </source>
</evidence>
<keyword evidence="2" id="KW-1185">Reference proteome</keyword>
<organism evidence="1 2">
    <name type="scientific">Macellibacteroides fermentans</name>
    <dbReference type="NCBI Taxonomy" id="879969"/>
    <lineage>
        <taxon>Bacteria</taxon>
        <taxon>Pseudomonadati</taxon>
        <taxon>Bacteroidota</taxon>
        <taxon>Bacteroidia</taxon>
        <taxon>Bacteroidales</taxon>
        <taxon>Porphyromonadaceae</taxon>
        <taxon>Macellibacteroides</taxon>
    </lineage>
</organism>
<dbReference type="EMBL" id="JACCCY010000002">
    <property type="protein sequence ID" value="NYI49336.1"/>
    <property type="molecule type" value="Genomic_DNA"/>
</dbReference>
<comment type="caution">
    <text evidence="1">The sequence shown here is derived from an EMBL/GenBank/DDBJ whole genome shotgun (WGS) entry which is preliminary data.</text>
</comment>
<gene>
    <name evidence="1" type="ORF">F5613_001414</name>
</gene>
<protein>
    <submittedName>
        <fullName evidence="1">Protein subunit release factor A</fullName>
    </submittedName>
</protein>
<name>A0A8E1ZZ70_9PORP</name>
<proteinExistence type="predicted"/>
<sequence>MYSENGSIIVQGGKLGNLVDIYSVSGSLLQKIKITDHIVRITVAPQKIYIVKTGNKSFKIAM</sequence>
<dbReference type="Proteomes" id="UP000574332">
    <property type="component" value="Unassembled WGS sequence"/>
</dbReference>
<evidence type="ECO:0000313" key="1">
    <source>
        <dbReference type="EMBL" id="NYI49336.1"/>
    </source>
</evidence>
<reference evidence="1 2" key="1">
    <citation type="submission" date="2020-07" db="EMBL/GenBank/DDBJ databases">
        <title>Genomic Encyclopedia of Type Strains, Phase IV (KMG-IV): sequencing the most valuable type-strain genomes for metagenomic binning, comparative biology and taxonomic classification.</title>
        <authorList>
            <person name="Goeker M."/>
        </authorList>
    </citation>
    <scope>NUCLEOTIDE SEQUENCE [LARGE SCALE GENOMIC DNA]</scope>
    <source>
        <strain evidence="1 2">DSM 23697</strain>
    </source>
</reference>